<dbReference type="STRING" id="137733.SAMN05421767_12425"/>
<dbReference type="RefSeq" id="WP_089746903.1">
    <property type="nucleotide sequence ID" value="NZ_FOGF01000024.1"/>
</dbReference>
<keyword evidence="1" id="KW-0812">Transmembrane</keyword>
<dbReference type="OrthoDB" id="4822551at2"/>
<gene>
    <name evidence="3" type="ORF">SAMN05421767_12425</name>
</gene>
<feature type="transmembrane region" description="Helical" evidence="1">
    <location>
        <begin position="64"/>
        <end position="83"/>
    </location>
</feature>
<feature type="transmembrane region" description="Helical" evidence="1">
    <location>
        <begin position="122"/>
        <end position="140"/>
    </location>
</feature>
<dbReference type="PANTHER" id="PTHR36834">
    <property type="entry name" value="MEMBRANE PROTEIN-RELATED"/>
    <property type="match status" value="1"/>
</dbReference>
<reference evidence="3 4" key="1">
    <citation type="submission" date="2016-10" db="EMBL/GenBank/DDBJ databases">
        <authorList>
            <person name="de Groot N.N."/>
        </authorList>
    </citation>
    <scope>NUCLEOTIDE SEQUENCE [LARGE SCALE GENOMIC DNA]</scope>
    <source>
        <strain evidence="3 4">DSM 15827</strain>
    </source>
</reference>
<feature type="transmembrane region" description="Helical" evidence="1">
    <location>
        <begin position="180"/>
        <end position="197"/>
    </location>
</feature>
<evidence type="ECO:0000256" key="1">
    <source>
        <dbReference type="SAM" id="Phobius"/>
    </source>
</evidence>
<organism evidence="3 4">
    <name type="scientific">Granulicatella balaenopterae</name>
    <dbReference type="NCBI Taxonomy" id="137733"/>
    <lineage>
        <taxon>Bacteria</taxon>
        <taxon>Bacillati</taxon>
        <taxon>Bacillota</taxon>
        <taxon>Bacilli</taxon>
        <taxon>Lactobacillales</taxon>
        <taxon>Carnobacteriaceae</taxon>
        <taxon>Granulicatella</taxon>
    </lineage>
</organism>
<feature type="domain" description="VanZ-like" evidence="2">
    <location>
        <begin position="71"/>
        <end position="197"/>
    </location>
</feature>
<feature type="transmembrane region" description="Helical" evidence="1">
    <location>
        <begin position="35"/>
        <end position="52"/>
    </location>
</feature>
<dbReference type="InterPro" id="IPR053150">
    <property type="entry name" value="Teicoplanin_resist-assoc"/>
</dbReference>
<keyword evidence="1" id="KW-0472">Membrane</keyword>
<proteinExistence type="predicted"/>
<dbReference type="EMBL" id="FOGF01000024">
    <property type="protein sequence ID" value="SER19342.1"/>
    <property type="molecule type" value="Genomic_DNA"/>
</dbReference>
<dbReference type="AlphaFoldDB" id="A0A1H9M6T6"/>
<evidence type="ECO:0000313" key="3">
    <source>
        <dbReference type="EMBL" id="SER19342.1"/>
    </source>
</evidence>
<sequence length="210" mass="24855">MFFLESLYLWLEQMFSGKINHFPLIRLVVHSLDQAFVLFFLWLGVWFSYCLLNHKKVWEQLKRSYPLLFCVFYIILLFELTVFRYPMTIFSVKVVKHTIEDIHLVPFIDSIHLLYGDSVFSILYNILGNVAWFVPLGWFVGRLSKEHTMKKAFYMGALVSLSIETLQFLFLTGVTHIDDVIWNTLGSIIGYQLYKIIKRILIRILKGENK</sequence>
<name>A0A1H9M6T6_9LACT</name>
<protein>
    <submittedName>
        <fullName evidence="3">Glycopeptide antibiotics resistance protein</fullName>
    </submittedName>
</protein>
<dbReference type="PANTHER" id="PTHR36834:SF2">
    <property type="entry name" value="MEMBRANE PROTEIN"/>
    <property type="match status" value="1"/>
</dbReference>
<dbReference type="Proteomes" id="UP000198556">
    <property type="component" value="Unassembled WGS sequence"/>
</dbReference>
<dbReference type="Pfam" id="PF04892">
    <property type="entry name" value="VanZ"/>
    <property type="match status" value="1"/>
</dbReference>
<keyword evidence="4" id="KW-1185">Reference proteome</keyword>
<evidence type="ECO:0000313" key="4">
    <source>
        <dbReference type="Proteomes" id="UP000198556"/>
    </source>
</evidence>
<dbReference type="InterPro" id="IPR006976">
    <property type="entry name" value="VanZ-like"/>
</dbReference>
<feature type="transmembrane region" description="Helical" evidence="1">
    <location>
        <begin position="152"/>
        <end position="174"/>
    </location>
</feature>
<keyword evidence="1" id="KW-1133">Transmembrane helix</keyword>
<evidence type="ECO:0000259" key="2">
    <source>
        <dbReference type="Pfam" id="PF04892"/>
    </source>
</evidence>
<accession>A0A1H9M6T6</accession>